<comment type="subcellular location">
    <subcellularLocation>
        <location evidence="12">Endomembrane system</location>
        <topology evidence="12">Single-pass membrane protein</topology>
    </subcellularLocation>
</comment>
<evidence type="ECO:0000256" key="4">
    <source>
        <dbReference type="ARBA" id="ARBA00022692"/>
    </source>
</evidence>
<dbReference type="EMBL" id="CP000473">
    <property type="protein sequence ID" value="ABJ81470.1"/>
    <property type="molecule type" value="Genomic_DNA"/>
</dbReference>
<dbReference type="InterPro" id="IPR050059">
    <property type="entry name" value="ATP_synthase_B_chain"/>
</dbReference>
<dbReference type="Pfam" id="PF00430">
    <property type="entry name" value="ATP-synt_B"/>
    <property type="match status" value="1"/>
</dbReference>
<evidence type="ECO:0000256" key="1">
    <source>
        <dbReference type="ARBA" id="ARBA00005513"/>
    </source>
</evidence>
<dbReference type="PANTHER" id="PTHR33445:SF2">
    <property type="entry name" value="ATP SYNTHASE SUBUNIT B', CHLOROPLASTIC"/>
    <property type="match status" value="1"/>
</dbReference>
<reference evidence="16" key="1">
    <citation type="submission" date="2006-10" db="EMBL/GenBank/DDBJ databases">
        <title>Complete sequence of Solibacter usitatus Ellin6076.</title>
        <authorList>
            <consortium name="US DOE Joint Genome Institute"/>
            <person name="Copeland A."/>
            <person name="Lucas S."/>
            <person name="Lapidus A."/>
            <person name="Barry K."/>
            <person name="Detter J.C."/>
            <person name="Glavina del Rio T."/>
            <person name="Hammon N."/>
            <person name="Israni S."/>
            <person name="Dalin E."/>
            <person name="Tice H."/>
            <person name="Pitluck S."/>
            <person name="Thompson L.S."/>
            <person name="Brettin T."/>
            <person name="Bruce D."/>
            <person name="Han C."/>
            <person name="Tapia R."/>
            <person name="Gilna P."/>
            <person name="Schmutz J."/>
            <person name="Larimer F."/>
            <person name="Land M."/>
            <person name="Hauser L."/>
            <person name="Kyrpides N."/>
            <person name="Mikhailova N."/>
            <person name="Janssen P.H."/>
            <person name="Kuske C.R."/>
            <person name="Richardson P."/>
        </authorList>
    </citation>
    <scope>NUCLEOTIDE SEQUENCE</scope>
    <source>
        <strain evidence="16">Ellin6076</strain>
    </source>
</reference>
<keyword evidence="8 15" id="KW-0472">Membrane</keyword>
<keyword evidence="9" id="KW-0066">ATP synthesis</keyword>
<dbReference type="GO" id="GO:0012505">
    <property type="term" value="C:endomembrane system"/>
    <property type="evidence" value="ECO:0007669"/>
    <property type="project" value="UniProtKB-SubCell"/>
</dbReference>
<evidence type="ECO:0000256" key="8">
    <source>
        <dbReference type="ARBA" id="ARBA00023136"/>
    </source>
</evidence>
<keyword evidence="5 13" id="KW-0375">Hydrogen ion transport</keyword>
<evidence type="ECO:0000256" key="7">
    <source>
        <dbReference type="ARBA" id="ARBA00023065"/>
    </source>
</evidence>
<dbReference type="GO" id="GO:0046961">
    <property type="term" value="F:proton-transporting ATPase activity, rotational mechanism"/>
    <property type="evidence" value="ECO:0007669"/>
    <property type="project" value="TreeGrafter"/>
</dbReference>
<dbReference type="HOGENOM" id="CLU_079215_9_2_0"/>
<dbReference type="AlphaFoldDB" id="Q02BU6"/>
<evidence type="ECO:0000256" key="5">
    <source>
        <dbReference type="ARBA" id="ARBA00022781"/>
    </source>
</evidence>
<keyword evidence="4 13" id="KW-0812">Transmembrane</keyword>
<evidence type="ECO:0000256" key="14">
    <source>
        <dbReference type="SAM" id="Coils"/>
    </source>
</evidence>
<dbReference type="GO" id="GO:0045259">
    <property type="term" value="C:proton-transporting ATP synthase complex"/>
    <property type="evidence" value="ECO:0007669"/>
    <property type="project" value="UniProtKB-KW"/>
</dbReference>
<evidence type="ECO:0000256" key="9">
    <source>
        <dbReference type="ARBA" id="ARBA00023310"/>
    </source>
</evidence>
<feature type="transmembrane region" description="Helical" evidence="15">
    <location>
        <begin position="6"/>
        <end position="29"/>
    </location>
</feature>
<organism evidence="16">
    <name type="scientific">Solibacter usitatus (strain Ellin6076)</name>
    <dbReference type="NCBI Taxonomy" id="234267"/>
    <lineage>
        <taxon>Bacteria</taxon>
        <taxon>Pseudomonadati</taxon>
        <taxon>Acidobacteriota</taxon>
        <taxon>Terriglobia</taxon>
        <taxon>Bryobacterales</taxon>
        <taxon>Solibacteraceae</taxon>
        <taxon>Candidatus Solibacter</taxon>
    </lineage>
</organism>
<dbReference type="KEGG" id="sus:Acid_0460"/>
<comment type="function">
    <text evidence="10">F(1)F(0) ATP synthase produces ATP from ADP in the presence of a proton or sodium gradient. F-type ATPases consist of two structural domains, F(1) containing the extramembraneous catalytic core and F(0) containing the membrane proton channel, linked together by a central stalk and a peripheral stalk. During catalysis, ATP synthesis in the catalytic domain of F(1) is coupled via a rotary mechanism of the central stalk subunits to proton translocation.</text>
</comment>
<evidence type="ECO:0000256" key="6">
    <source>
        <dbReference type="ARBA" id="ARBA00022989"/>
    </source>
</evidence>
<evidence type="ECO:0000313" key="16">
    <source>
        <dbReference type="EMBL" id="ABJ81470.1"/>
    </source>
</evidence>
<evidence type="ECO:0000256" key="12">
    <source>
        <dbReference type="ARBA" id="ARBA00037847"/>
    </source>
</evidence>
<evidence type="ECO:0000256" key="11">
    <source>
        <dbReference type="ARBA" id="ARBA00025614"/>
    </source>
</evidence>
<feature type="coiled-coil region" evidence="14">
    <location>
        <begin position="59"/>
        <end position="119"/>
    </location>
</feature>
<dbReference type="InParanoid" id="Q02BU6"/>
<keyword evidence="14" id="KW-0175">Coiled coil</keyword>
<evidence type="ECO:0000256" key="2">
    <source>
        <dbReference type="ARBA" id="ARBA00022448"/>
    </source>
</evidence>
<comment type="similarity">
    <text evidence="1 13">Belongs to the ATPase B chain family.</text>
</comment>
<evidence type="ECO:0000256" key="10">
    <source>
        <dbReference type="ARBA" id="ARBA00025198"/>
    </source>
</evidence>
<keyword evidence="6 15" id="KW-1133">Transmembrane helix</keyword>
<evidence type="ECO:0000256" key="3">
    <source>
        <dbReference type="ARBA" id="ARBA00022547"/>
    </source>
</evidence>
<accession>Q02BU6</accession>
<gene>
    <name evidence="16" type="ordered locus">Acid_0460</name>
</gene>
<dbReference type="eggNOG" id="COG0711">
    <property type="taxonomic scope" value="Bacteria"/>
</dbReference>
<proteinExistence type="inferred from homology"/>
<keyword evidence="2 13" id="KW-0813">Transport</keyword>
<comment type="function">
    <text evidence="11">Component of the F(0) channel, it forms part of the peripheral stalk, linking F(1) to F(0). The b'-subunit is a diverged and duplicated form of b found in plants and photosynthetic bacteria.</text>
</comment>
<dbReference type="PANTHER" id="PTHR33445">
    <property type="entry name" value="ATP SYNTHASE SUBUNIT B', CHLOROPLASTIC"/>
    <property type="match status" value="1"/>
</dbReference>
<protein>
    <submittedName>
        <fullName evidence="16">H+-transporting two-sector ATPase, B/B' subunit</fullName>
    </submittedName>
</protein>
<dbReference type="GO" id="GO:0015986">
    <property type="term" value="P:proton motive force-driven ATP synthesis"/>
    <property type="evidence" value="ECO:0007669"/>
    <property type="project" value="InterPro"/>
</dbReference>
<keyword evidence="3 13" id="KW-0138">CF(0)</keyword>
<name>Q02BU6_SOLUE</name>
<keyword evidence="7 13" id="KW-0406">Ion transport</keyword>
<evidence type="ECO:0000256" key="15">
    <source>
        <dbReference type="SAM" id="Phobius"/>
    </source>
</evidence>
<dbReference type="STRING" id="234267.Acid_0460"/>
<evidence type="ECO:0000256" key="13">
    <source>
        <dbReference type="RuleBase" id="RU003848"/>
    </source>
</evidence>
<dbReference type="InterPro" id="IPR002146">
    <property type="entry name" value="ATP_synth_b/b'su_bac/chlpt"/>
</dbReference>
<sequence precursor="true">MDAMLHALGGILLRAVPTFLLVVLLHFYLKSMFFKPLAKVLQARYDATEGARKLAEQSLEQAAAKTAKYETALQAAKADLYRAQESHHKTLQEREAAALAAARQSAEAAVKQARELLAADVEAAQKSLAAESDALANQIADSILRRSAA</sequence>